<dbReference type="SUPFAM" id="SSF52833">
    <property type="entry name" value="Thioredoxin-like"/>
    <property type="match status" value="1"/>
</dbReference>
<accession>A0A4R3L0H4</accession>
<evidence type="ECO:0000256" key="6">
    <source>
        <dbReference type="ARBA" id="ARBA00023002"/>
    </source>
</evidence>
<dbReference type="FunFam" id="3.40.30.10:FF:000007">
    <property type="entry name" value="Thioredoxin-dependent thiol peroxidase"/>
    <property type="match status" value="1"/>
</dbReference>
<dbReference type="GO" id="GO:0008379">
    <property type="term" value="F:thioredoxin peroxidase activity"/>
    <property type="evidence" value="ECO:0007669"/>
    <property type="project" value="TreeGrafter"/>
</dbReference>
<dbReference type="GO" id="GO:0045454">
    <property type="term" value="P:cell redox homeostasis"/>
    <property type="evidence" value="ECO:0007669"/>
    <property type="project" value="TreeGrafter"/>
</dbReference>
<feature type="active site" description="Cysteine sulfenic acid (-SOH) intermediate; for peroxidase activity" evidence="13">
    <location>
        <position position="44"/>
    </location>
</feature>
<keyword evidence="4" id="KW-0575">Peroxidase</keyword>
<comment type="subunit">
    <text evidence="2">Monomer.</text>
</comment>
<dbReference type="EMBL" id="SMAG01000010">
    <property type="protein sequence ID" value="TCS92846.1"/>
    <property type="molecule type" value="Genomic_DNA"/>
</dbReference>
<gene>
    <name evidence="15" type="ORF">EDD58_11073</name>
</gene>
<comment type="similarity">
    <text evidence="10">Belongs to the peroxiredoxin family. BCP/PrxQ subfamily.</text>
</comment>
<evidence type="ECO:0000256" key="9">
    <source>
        <dbReference type="ARBA" id="ARBA00032824"/>
    </source>
</evidence>
<dbReference type="PANTHER" id="PTHR42801">
    <property type="entry name" value="THIOREDOXIN-DEPENDENT PEROXIDE REDUCTASE"/>
    <property type="match status" value="1"/>
</dbReference>
<feature type="domain" description="Thioredoxin" evidence="14">
    <location>
        <begin position="2"/>
        <end position="155"/>
    </location>
</feature>
<dbReference type="Gene3D" id="3.40.30.10">
    <property type="entry name" value="Glutaredoxin"/>
    <property type="match status" value="1"/>
</dbReference>
<dbReference type="InterPro" id="IPR013766">
    <property type="entry name" value="Thioredoxin_domain"/>
</dbReference>
<organism evidence="15 16">
    <name type="scientific">Hazenella coriacea</name>
    <dbReference type="NCBI Taxonomy" id="1179467"/>
    <lineage>
        <taxon>Bacteria</taxon>
        <taxon>Bacillati</taxon>
        <taxon>Bacillota</taxon>
        <taxon>Bacilli</taxon>
        <taxon>Bacillales</taxon>
        <taxon>Thermoactinomycetaceae</taxon>
        <taxon>Hazenella</taxon>
    </lineage>
</organism>
<dbReference type="AlphaFoldDB" id="A0A4R3L0H4"/>
<dbReference type="InterPro" id="IPR024706">
    <property type="entry name" value="Peroxiredoxin_AhpC-typ"/>
</dbReference>
<protein>
    <recommendedName>
        <fullName evidence="3">thioredoxin-dependent peroxiredoxin</fullName>
        <ecNumber evidence="3">1.11.1.24</ecNumber>
    </recommendedName>
    <alternativeName>
        <fullName evidence="11">Bacterioferritin comigratory protein</fullName>
    </alternativeName>
    <alternativeName>
        <fullName evidence="9">Thioredoxin peroxidase</fullName>
    </alternativeName>
</protein>
<evidence type="ECO:0000256" key="2">
    <source>
        <dbReference type="ARBA" id="ARBA00011245"/>
    </source>
</evidence>
<dbReference type="CDD" id="cd03017">
    <property type="entry name" value="PRX_BCP"/>
    <property type="match status" value="1"/>
</dbReference>
<dbReference type="PIRSF" id="PIRSF000239">
    <property type="entry name" value="AHPC"/>
    <property type="match status" value="1"/>
</dbReference>
<evidence type="ECO:0000256" key="4">
    <source>
        <dbReference type="ARBA" id="ARBA00022559"/>
    </source>
</evidence>
<evidence type="ECO:0000256" key="5">
    <source>
        <dbReference type="ARBA" id="ARBA00022862"/>
    </source>
</evidence>
<dbReference type="Pfam" id="PF00578">
    <property type="entry name" value="AhpC-TSA"/>
    <property type="match status" value="1"/>
</dbReference>
<evidence type="ECO:0000256" key="7">
    <source>
        <dbReference type="ARBA" id="ARBA00023157"/>
    </source>
</evidence>
<dbReference type="InterPro" id="IPR000866">
    <property type="entry name" value="AhpC/TSA"/>
</dbReference>
<name>A0A4R3L0H4_9BACL</name>
<evidence type="ECO:0000256" key="11">
    <source>
        <dbReference type="ARBA" id="ARBA00041373"/>
    </source>
</evidence>
<evidence type="ECO:0000256" key="1">
    <source>
        <dbReference type="ARBA" id="ARBA00003330"/>
    </source>
</evidence>
<evidence type="ECO:0000256" key="8">
    <source>
        <dbReference type="ARBA" id="ARBA00023284"/>
    </source>
</evidence>
<dbReference type="NCBIfam" id="NF006960">
    <property type="entry name" value="PRK09437.1"/>
    <property type="match status" value="1"/>
</dbReference>
<evidence type="ECO:0000256" key="3">
    <source>
        <dbReference type="ARBA" id="ARBA00013017"/>
    </source>
</evidence>
<evidence type="ECO:0000313" key="16">
    <source>
        <dbReference type="Proteomes" id="UP000294937"/>
    </source>
</evidence>
<dbReference type="InterPro" id="IPR050924">
    <property type="entry name" value="Peroxiredoxin_BCP/PrxQ"/>
</dbReference>
<dbReference type="GO" id="GO:0034599">
    <property type="term" value="P:cellular response to oxidative stress"/>
    <property type="evidence" value="ECO:0007669"/>
    <property type="project" value="TreeGrafter"/>
</dbReference>
<keyword evidence="6" id="KW-0560">Oxidoreductase</keyword>
<proteinExistence type="inferred from homology"/>
<dbReference type="OrthoDB" id="9812811at2"/>
<keyword evidence="7" id="KW-1015">Disulfide bond</keyword>
<comment type="function">
    <text evidence="1">Thiol-specific peroxidase that catalyzes the reduction of hydrogen peroxide and organic hydroperoxides to water and alcohols, respectively. Plays a role in cell protection against oxidative stress by detoxifying peroxides and as sensor of hydrogen peroxide-mediated signaling events.</text>
</comment>
<dbReference type="GO" id="GO:0005737">
    <property type="term" value="C:cytoplasm"/>
    <property type="evidence" value="ECO:0007669"/>
    <property type="project" value="TreeGrafter"/>
</dbReference>
<dbReference type="Proteomes" id="UP000294937">
    <property type="component" value="Unassembled WGS sequence"/>
</dbReference>
<reference evidence="15 16" key="1">
    <citation type="submission" date="2019-03" db="EMBL/GenBank/DDBJ databases">
        <title>Genomic Encyclopedia of Type Strains, Phase IV (KMG-IV): sequencing the most valuable type-strain genomes for metagenomic binning, comparative biology and taxonomic classification.</title>
        <authorList>
            <person name="Goeker M."/>
        </authorList>
    </citation>
    <scope>NUCLEOTIDE SEQUENCE [LARGE SCALE GENOMIC DNA]</scope>
    <source>
        <strain evidence="15 16">DSM 45707</strain>
    </source>
</reference>
<dbReference type="PANTHER" id="PTHR42801:SF4">
    <property type="entry name" value="AHPC_TSA FAMILY PROTEIN"/>
    <property type="match status" value="1"/>
</dbReference>
<dbReference type="PROSITE" id="PS51352">
    <property type="entry name" value="THIOREDOXIN_2"/>
    <property type="match status" value="1"/>
</dbReference>
<comment type="catalytic activity">
    <reaction evidence="12">
        <text>a hydroperoxide + [thioredoxin]-dithiol = an alcohol + [thioredoxin]-disulfide + H2O</text>
        <dbReference type="Rhea" id="RHEA:62620"/>
        <dbReference type="Rhea" id="RHEA-COMP:10698"/>
        <dbReference type="Rhea" id="RHEA-COMP:10700"/>
        <dbReference type="ChEBI" id="CHEBI:15377"/>
        <dbReference type="ChEBI" id="CHEBI:29950"/>
        <dbReference type="ChEBI" id="CHEBI:30879"/>
        <dbReference type="ChEBI" id="CHEBI:35924"/>
        <dbReference type="ChEBI" id="CHEBI:50058"/>
        <dbReference type="EC" id="1.11.1.24"/>
    </reaction>
</comment>
<dbReference type="RefSeq" id="WP_131926483.1">
    <property type="nucleotide sequence ID" value="NZ_SMAG01000010.1"/>
</dbReference>
<evidence type="ECO:0000256" key="13">
    <source>
        <dbReference type="PIRSR" id="PIRSR000239-1"/>
    </source>
</evidence>
<comment type="caution">
    <text evidence="15">The sequence shown here is derived from an EMBL/GenBank/DDBJ whole genome shotgun (WGS) entry which is preliminary data.</text>
</comment>
<keyword evidence="5" id="KW-0049">Antioxidant</keyword>
<keyword evidence="16" id="KW-1185">Reference proteome</keyword>
<dbReference type="EC" id="1.11.1.24" evidence="3"/>
<evidence type="ECO:0000313" key="15">
    <source>
        <dbReference type="EMBL" id="TCS92846.1"/>
    </source>
</evidence>
<keyword evidence="8" id="KW-0676">Redox-active center</keyword>
<sequence length="155" mass="17858">MIQEGNQAIDFTLEASNGEKVSLSEFQGKNIVLYFYPKDMTPGCTTQACDFRDYHEQFSQMDTVILGVSRDPISRHEKFIEKYNLPFALLSDPEAEVSQQYGVFKEKNMFGKKAMGIERSTFIIDRQGKVAKVYRKVKVKDHVAEALHFIQQHLK</sequence>
<dbReference type="InterPro" id="IPR036249">
    <property type="entry name" value="Thioredoxin-like_sf"/>
</dbReference>
<evidence type="ECO:0000256" key="12">
    <source>
        <dbReference type="ARBA" id="ARBA00049091"/>
    </source>
</evidence>
<evidence type="ECO:0000256" key="10">
    <source>
        <dbReference type="ARBA" id="ARBA00038489"/>
    </source>
</evidence>
<evidence type="ECO:0000259" key="14">
    <source>
        <dbReference type="PROSITE" id="PS51352"/>
    </source>
</evidence>